<name>A0A2W2AK46_9BACT</name>
<evidence type="ECO:0000313" key="4">
    <source>
        <dbReference type="Proteomes" id="UP000248745"/>
    </source>
</evidence>
<dbReference type="Pfam" id="PF00589">
    <property type="entry name" value="Phage_integrase"/>
    <property type="match status" value="1"/>
</dbReference>
<gene>
    <name evidence="3" type="ORF">DN068_06220</name>
</gene>
<dbReference type="EMBL" id="QKTW01000009">
    <property type="protein sequence ID" value="PZF73932.1"/>
    <property type="molecule type" value="Genomic_DNA"/>
</dbReference>
<dbReference type="GO" id="GO:0006310">
    <property type="term" value="P:DNA recombination"/>
    <property type="evidence" value="ECO:0007669"/>
    <property type="project" value="UniProtKB-KW"/>
</dbReference>
<dbReference type="PROSITE" id="PS51898">
    <property type="entry name" value="TYR_RECOMBINASE"/>
    <property type="match status" value="1"/>
</dbReference>
<evidence type="ECO:0000256" key="1">
    <source>
        <dbReference type="ARBA" id="ARBA00023172"/>
    </source>
</evidence>
<feature type="domain" description="Tyr recombinase" evidence="2">
    <location>
        <begin position="1"/>
        <end position="154"/>
    </location>
</feature>
<dbReference type="AlphaFoldDB" id="A0A2W2AK46"/>
<dbReference type="GO" id="GO:0015074">
    <property type="term" value="P:DNA integration"/>
    <property type="evidence" value="ECO:0007669"/>
    <property type="project" value="InterPro"/>
</dbReference>
<dbReference type="SUPFAM" id="SSF56349">
    <property type="entry name" value="DNA breaking-rejoining enzymes"/>
    <property type="match status" value="1"/>
</dbReference>
<keyword evidence="4" id="KW-1185">Reference proteome</keyword>
<dbReference type="Gene3D" id="1.10.443.10">
    <property type="entry name" value="Intergrase catalytic core"/>
    <property type="match status" value="1"/>
</dbReference>
<organism evidence="3 4">
    <name type="scientific">Taibaiella soli</name>
    <dbReference type="NCBI Taxonomy" id="1649169"/>
    <lineage>
        <taxon>Bacteria</taxon>
        <taxon>Pseudomonadati</taxon>
        <taxon>Bacteroidota</taxon>
        <taxon>Chitinophagia</taxon>
        <taxon>Chitinophagales</taxon>
        <taxon>Chitinophagaceae</taxon>
        <taxon>Taibaiella</taxon>
    </lineage>
</organism>
<evidence type="ECO:0000259" key="2">
    <source>
        <dbReference type="PROSITE" id="PS51898"/>
    </source>
</evidence>
<keyword evidence="1" id="KW-0233">DNA recombination</keyword>
<dbReference type="InterPro" id="IPR011010">
    <property type="entry name" value="DNA_brk_join_enz"/>
</dbReference>
<accession>A0A2W2AK46</accession>
<sequence length="157" mass="18451">MTGQRFSDVHKVLDRENYDGKSIRIFQEKTNALVAIPKHSKLENHLDVLFEKYPQGFPVISNQKFNDYLKEICELAKFNQKHQWVKLVGKQKVTESDFRYNLITSHTGRRTFCTIALKKGIDSELIMKVTGHKNYEQFRAYVKVDDEDLETAFSEKF</sequence>
<evidence type="ECO:0000313" key="3">
    <source>
        <dbReference type="EMBL" id="PZF73932.1"/>
    </source>
</evidence>
<comment type="caution">
    <text evidence="3">The sequence shown here is derived from an EMBL/GenBank/DDBJ whole genome shotgun (WGS) entry which is preliminary data.</text>
</comment>
<dbReference type="InterPro" id="IPR002104">
    <property type="entry name" value="Integrase_catalytic"/>
</dbReference>
<dbReference type="GO" id="GO:0003677">
    <property type="term" value="F:DNA binding"/>
    <property type="evidence" value="ECO:0007669"/>
    <property type="project" value="InterPro"/>
</dbReference>
<dbReference type="OrthoDB" id="892893at2"/>
<dbReference type="Proteomes" id="UP000248745">
    <property type="component" value="Unassembled WGS sequence"/>
</dbReference>
<protein>
    <recommendedName>
        <fullName evidence="2">Tyr recombinase domain-containing protein</fullName>
    </recommendedName>
</protein>
<proteinExistence type="predicted"/>
<reference evidence="3 4" key="1">
    <citation type="submission" date="2018-06" db="EMBL/GenBank/DDBJ databases">
        <title>Mucibacter soli gen. nov., sp. nov., a new member of the family Chitinophagaceae producing mucin.</title>
        <authorList>
            <person name="Kim M.-K."/>
            <person name="Park S."/>
            <person name="Kim T.-S."/>
            <person name="Joung Y."/>
            <person name="Han J.-H."/>
            <person name="Kim S.B."/>
        </authorList>
    </citation>
    <scope>NUCLEOTIDE SEQUENCE [LARGE SCALE GENOMIC DNA]</scope>
    <source>
        <strain evidence="3 4">R1-15</strain>
    </source>
</reference>
<dbReference type="InterPro" id="IPR013762">
    <property type="entry name" value="Integrase-like_cat_sf"/>
</dbReference>